<evidence type="ECO:0000256" key="6">
    <source>
        <dbReference type="ARBA" id="ARBA00022989"/>
    </source>
</evidence>
<dbReference type="Proteomes" id="UP000465302">
    <property type="component" value="Unassembled WGS sequence"/>
</dbReference>
<comment type="function">
    <text evidence="1">Probable amino-acid or metabolite transport protein.</text>
</comment>
<feature type="transmembrane region" description="Helical" evidence="8">
    <location>
        <begin position="95"/>
        <end position="116"/>
    </location>
</feature>
<keyword evidence="7 8" id="KW-0472">Membrane</keyword>
<feature type="transmembrane region" description="Helical" evidence="8">
    <location>
        <begin position="171"/>
        <end position="191"/>
    </location>
</feature>
<protein>
    <submittedName>
        <fullName evidence="9">Porin</fullName>
    </submittedName>
</protein>
<dbReference type="Pfam" id="PF13520">
    <property type="entry name" value="AA_permease_2"/>
    <property type="match status" value="1"/>
</dbReference>
<evidence type="ECO:0000313" key="10">
    <source>
        <dbReference type="Proteomes" id="UP000465302"/>
    </source>
</evidence>
<dbReference type="PANTHER" id="PTHR42770">
    <property type="entry name" value="AMINO ACID TRANSPORTER-RELATED"/>
    <property type="match status" value="1"/>
</dbReference>
<accession>A0A7I9W9Y9</accession>
<dbReference type="EMBL" id="BLKS01000001">
    <property type="protein sequence ID" value="GFG54188.1"/>
    <property type="molecule type" value="Genomic_DNA"/>
</dbReference>
<keyword evidence="4" id="KW-1003">Cell membrane</keyword>
<feature type="transmembrane region" description="Helical" evidence="8">
    <location>
        <begin position="330"/>
        <end position="360"/>
    </location>
</feature>
<feature type="transmembrane region" description="Helical" evidence="8">
    <location>
        <begin position="381"/>
        <end position="402"/>
    </location>
</feature>
<feature type="transmembrane region" description="Helical" evidence="8">
    <location>
        <begin position="203"/>
        <end position="222"/>
    </location>
</feature>
<reference evidence="9 10" key="1">
    <citation type="journal article" date="2019" name="Emerg. Microbes Infect.">
        <title>Comprehensive subspecies identification of 175 nontuberculous mycobacteria species based on 7547 genomic profiles.</title>
        <authorList>
            <person name="Matsumoto Y."/>
            <person name="Kinjo T."/>
            <person name="Motooka D."/>
            <person name="Nabeya D."/>
            <person name="Jung N."/>
            <person name="Uechi K."/>
            <person name="Horii T."/>
            <person name="Iida T."/>
            <person name="Fujita J."/>
            <person name="Nakamura S."/>
        </authorList>
    </citation>
    <scope>NUCLEOTIDE SEQUENCE [LARGE SCALE GENOMIC DNA]</scope>
    <source>
        <strain evidence="9 10">JCM 6377</strain>
    </source>
</reference>
<sequence>MHTGIYSQQTHRFFQVSPWTSIRYRLEVTDRVQPTSERAEGESGPTDIERFGYQQELRRSLSTADLVIYGLIFMVPIAPFAIFGSVFSLSGGMVALAYCIGLVAMLFTANSYAQMARAFPIAGSVYSYAGRGIGKPVGFVSGWAMLLDYIFVPALLYLASSLAMHATIPAVPAWVWLIGFVVLNTVINYLGITLTARINRVMIVLELIVLAIFLVIGLAAVAQGKGRGFNFSAFFDSGNFSLTMVLSAVSVAALSFLGFDAISTLAEEHKGTAHQLGRSMLIALVLVGVLFVVQTWVASMLVENPERLIAEGDSEGVAFYDAAGFAGGHWLYILTAVATAIAWGFADAMVAQAATSRLLFAMARDRQLPKFLRRIDPKHDVPVAATLLVAIVSLVFGIYLTLLPNGLTVISSLVNFGALTAFAILNVAVIWYYIGKQHSRRWLVHLVFPVVGLVVLVFVLFNARSSAQIVGLAWLAIGAVLGVILRRRGIDTTIAAAE</sequence>
<dbReference type="InterPro" id="IPR002293">
    <property type="entry name" value="AA/rel_permease1"/>
</dbReference>
<feature type="transmembrane region" description="Helical" evidence="8">
    <location>
        <begin position="66"/>
        <end position="89"/>
    </location>
</feature>
<dbReference type="GO" id="GO:0022857">
    <property type="term" value="F:transmembrane transporter activity"/>
    <property type="evidence" value="ECO:0007669"/>
    <property type="project" value="InterPro"/>
</dbReference>
<proteinExistence type="inferred from homology"/>
<keyword evidence="5 8" id="KW-0812">Transmembrane</keyword>
<evidence type="ECO:0000256" key="3">
    <source>
        <dbReference type="ARBA" id="ARBA00009523"/>
    </source>
</evidence>
<comment type="caution">
    <text evidence="9">The sequence shown here is derived from an EMBL/GenBank/DDBJ whole genome shotgun (WGS) entry which is preliminary data.</text>
</comment>
<gene>
    <name evidence="9" type="ORF">MAGR_56290</name>
</gene>
<feature type="transmembrane region" description="Helical" evidence="8">
    <location>
        <begin position="280"/>
        <end position="302"/>
    </location>
</feature>
<comment type="subcellular location">
    <subcellularLocation>
        <location evidence="2">Cell membrane</location>
        <topology evidence="2">Multi-pass membrane protein</topology>
    </subcellularLocation>
</comment>
<dbReference type="GO" id="GO:0005886">
    <property type="term" value="C:plasma membrane"/>
    <property type="evidence" value="ECO:0007669"/>
    <property type="project" value="UniProtKB-SubCell"/>
</dbReference>
<dbReference type="AlphaFoldDB" id="A0A7I9W9Y9"/>
<evidence type="ECO:0000256" key="5">
    <source>
        <dbReference type="ARBA" id="ARBA00022692"/>
    </source>
</evidence>
<dbReference type="Gene3D" id="1.20.1740.10">
    <property type="entry name" value="Amino acid/polyamine transporter I"/>
    <property type="match status" value="1"/>
</dbReference>
<name>A0A7I9W9Y9_MYCAG</name>
<evidence type="ECO:0000256" key="4">
    <source>
        <dbReference type="ARBA" id="ARBA00022475"/>
    </source>
</evidence>
<keyword evidence="6 8" id="KW-1133">Transmembrane helix</keyword>
<dbReference type="InterPro" id="IPR050367">
    <property type="entry name" value="APC_superfamily"/>
</dbReference>
<evidence type="ECO:0000256" key="8">
    <source>
        <dbReference type="SAM" id="Phobius"/>
    </source>
</evidence>
<feature type="transmembrane region" description="Helical" evidence="8">
    <location>
        <begin position="442"/>
        <end position="461"/>
    </location>
</feature>
<evidence type="ECO:0000313" key="9">
    <source>
        <dbReference type="EMBL" id="GFG54188.1"/>
    </source>
</evidence>
<dbReference type="PIRSF" id="PIRSF006060">
    <property type="entry name" value="AA_transporter"/>
    <property type="match status" value="1"/>
</dbReference>
<feature type="transmembrane region" description="Helical" evidence="8">
    <location>
        <begin position="414"/>
        <end position="435"/>
    </location>
</feature>
<comment type="similarity">
    <text evidence="3">Belongs to the amino acid-polyamine-organocation (APC) superfamily.</text>
</comment>
<feature type="transmembrane region" description="Helical" evidence="8">
    <location>
        <begin position="137"/>
        <end position="159"/>
    </location>
</feature>
<feature type="transmembrane region" description="Helical" evidence="8">
    <location>
        <begin position="242"/>
        <end position="259"/>
    </location>
</feature>
<evidence type="ECO:0000256" key="7">
    <source>
        <dbReference type="ARBA" id="ARBA00023136"/>
    </source>
</evidence>
<evidence type="ECO:0000256" key="2">
    <source>
        <dbReference type="ARBA" id="ARBA00004651"/>
    </source>
</evidence>
<evidence type="ECO:0000256" key="1">
    <source>
        <dbReference type="ARBA" id="ARBA00002249"/>
    </source>
</evidence>
<feature type="transmembrane region" description="Helical" evidence="8">
    <location>
        <begin position="467"/>
        <end position="485"/>
    </location>
</feature>
<dbReference type="PANTHER" id="PTHR42770:SF16">
    <property type="entry name" value="AMINO ACID PERMEASE"/>
    <property type="match status" value="1"/>
</dbReference>
<organism evidence="9 10">
    <name type="scientific">Mycolicibacterium agri</name>
    <name type="common">Mycobacterium agri</name>
    <dbReference type="NCBI Taxonomy" id="36811"/>
    <lineage>
        <taxon>Bacteria</taxon>
        <taxon>Bacillati</taxon>
        <taxon>Actinomycetota</taxon>
        <taxon>Actinomycetes</taxon>
        <taxon>Mycobacteriales</taxon>
        <taxon>Mycobacteriaceae</taxon>
        <taxon>Mycolicibacterium</taxon>
    </lineage>
</organism>